<dbReference type="Pfam" id="PF10152">
    <property type="entry name" value="CCDC53"/>
    <property type="match status" value="1"/>
</dbReference>
<dbReference type="EMBL" id="JAPXFL010000004">
    <property type="protein sequence ID" value="KAK9507317.1"/>
    <property type="molecule type" value="Genomic_DNA"/>
</dbReference>
<evidence type="ECO:0000313" key="3">
    <source>
        <dbReference type="EMBL" id="KAK9507317.1"/>
    </source>
</evidence>
<evidence type="ECO:0000256" key="1">
    <source>
        <dbReference type="ARBA" id="ARBA00006290"/>
    </source>
</evidence>
<keyword evidence="4" id="KW-1185">Reference proteome</keyword>
<dbReference type="GO" id="GO:0006887">
    <property type="term" value="P:exocytosis"/>
    <property type="evidence" value="ECO:0007669"/>
    <property type="project" value="TreeGrafter"/>
</dbReference>
<protein>
    <recommendedName>
        <fullName evidence="5">WASH complex subunit 3</fullName>
    </recommendedName>
</protein>
<gene>
    <name evidence="3" type="ORF">O3M35_007201</name>
</gene>
<sequence length="173" mass="19681">MASIKPEELKIDSQIDNKLLDISDNLDLQQAPPIHQKRLVTFFNHFIISMVDYLNSFSQSCSYKLFKFEEKISKIEAELRLVESKLNSVPELTIEKNQSSTPINTQKTTEVNSTTSQQPSPSVQPEAAEEEETKEDHDPVVIKYMKMVQFGVPVEAVKVKMRLEGVDPSLLKL</sequence>
<dbReference type="GO" id="GO:0071203">
    <property type="term" value="C:WASH complex"/>
    <property type="evidence" value="ECO:0007669"/>
    <property type="project" value="InterPro"/>
</dbReference>
<reference evidence="3 4" key="1">
    <citation type="submission" date="2022-12" db="EMBL/GenBank/DDBJ databases">
        <title>Chromosome-level genome assembly of true bugs.</title>
        <authorList>
            <person name="Ma L."/>
            <person name="Li H."/>
        </authorList>
    </citation>
    <scope>NUCLEOTIDE SEQUENCE [LARGE SCALE GENOMIC DNA]</scope>
    <source>
        <strain evidence="3">Lab_2022b</strain>
    </source>
</reference>
<organism evidence="3 4">
    <name type="scientific">Rhynocoris fuscipes</name>
    <dbReference type="NCBI Taxonomy" id="488301"/>
    <lineage>
        <taxon>Eukaryota</taxon>
        <taxon>Metazoa</taxon>
        <taxon>Ecdysozoa</taxon>
        <taxon>Arthropoda</taxon>
        <taxon>Hexapoda</taxon>
        <taxon>Insecta</taxon>
        <taxon>Pterygota</taxon>
        <taxon>Neoptera</taxon>
        <taxon>Paraneoptera</taxon>
        <taxon>Hemiptera</taxon>
        <taxon>Heteroptera</taxon>
        <taxon>Panheteroptera</taxon>
        <taxon>Cimicomorpha</taxon>
        <taxon>Reduviidae</taxon>
        <taxon>Harpactorinae</taxon>
        <taxon>Harpactorini</taxon>
        <taxon>Rhynocoris</taxon>
    </lineage>
</organism>
<evidence type="ECO:0000256" key="2">
    <source>
        <dbReference type="SAM" id="MobiDB-lite"/>
    </source>
</evidence>
<dbReference type="Proteomes" id="UP001461498">
    <property type="component" value="Unassembled WGS sequence"/>
</dbReference>
<proteinExistence type="inferred from homology"/>
<accession>A0AAW1DA45</accession>
<feature type="region of interest" description="Disordered" evidence="2">
    <location>
        <begin position="93"/>
        <end position="138"/>
    </location>
</feature>
<comment type="caution">
    <text evidence="3">The sequence shown here is derived from an EMBL/GenBank/DDBJ whole genome shotgun (WGS) entry which is preliminary data.</text>
</comment>
<comment type="similarity">
    <text evidence="1">Belongs to the CCDC53 family.</text>
</comment>
<dbReference type="GO" id="GO:0030041">
    <property type="term" value="P:actin filament polymerization"/>
    <property type="evidence" value="ECO:0007669"/>
    <property type="project" value="TreeGrafter"/>
</dbReference>
<dbReference type="PANTHER" id="PTHR13015:SF0">
    <property type="entry name" value="WASH COMPLEX SUBUNIT 3"/>
    <property type="match status" value="1"/>
</dbReference>
<dbReference type="AlphaFoldDB" id="A0AAW1DA45"/>
<evidence type="ECO:0008006" key="5">
    <source>
        <dbReference type="Google" id="ProtNLM"/>
    </source>
</evidence>
<name>A0AAW1DA45_9HEMI</name>
<dbReference type="InterPro" id="IPR019309">
    <property type="entry name" value="WASHC3"/>
</dbReference>
<feature type="compositionally biased region" description="Low complexity" evidence="2">
    <location>
        <begin position="116"/>
        <end position="126"/>
    </location>
</feature>
<dbReference type="PANTHER" id="PTHR13015">
    <property type="entry name" value="PROTEIN AD-016-RELATED"/>
    <property type="match status" value="1"/>
</dbReference>
<feature type="compositionally biased region" description="Polar residues" evidence="2">
    <location>
        <begin position="95"/>
        <end position="115"/>
    </location>
</feature>
<evidence type="ECO:0000313" key="4">
    <source>
        <dbReference type="Proteomes" id="UP001461498"/>
    </source>
</evidence>
<dbReference type="Gene3D" id="1.20.5.110">
    <property type="match status" value="1"/>
</dbReference>